<protein>
    <recommendedName>
        <fullName evidence="2">Homoserine kinase</fullName>
    </recommendedName>
</protein>
<dbReference type="AlphaFoldDB" id="A0A382RT10"/>
<proteinExistence type="predicted"/>
<accession>A0A382RT10</accession>
<dbReference type="Gene3D" id="3.30.230.10">
    <property type="match status" value="1"/>
</dbReference>
<sequence>VRAPSSTANLGPGFDVFGLALDAFYDEIIFTKT</sequence>
<evidence type="ECO:0008006" key="2">
    <source>
        <dbReference type="Google" id="ProtNLM"/>
    </source>
</evidence>
<feature type="non-terminal residue" evidence="1">
    <location>
        <position position="33"/>
    </location>
</feature>
<dbReference type="EMBL" id="UINC01123984">
    <property type="protein sequence ID" value="SVD00823.1"/>
    <property type="molecule type" value="Genomic_DNA"/>
</dbReference>
<gene>
    <name evidence="1" type="ORF">METZ01_LOCUS353677</name>
</gene>
<name>A0A382RT10_9ZZZZ</name>
<evidence type="ECO:0000313" key="1">
    <source>
        <dbReference type="EMBL" id="SVD00823.1"/>
    </source>
</evidence>
<organism evidence="1">
    <name type="scientific">marine metagenome</name>
    <dbReference type="NCBI Taxonomy" id="408172"/>
    <lineage>
        <taxon>unclassified sequences</taxon>
        <taxon>metagenomes</taxon>
        <taxon>ecological metagenomes</taxon>
    </lineage>
</organism>
<feature type="non-terminal residue" evidence="1">
    <location>
        <position position="1"/>
    </location>
</feature>
<reference evidence="1" key="1">
    <citation type="submission" date="2018-05" db="EMBL/GenBank/DDBJ databases">
        <authorList>
            <person name="Lanie J.A."/>
            <person name="Ng W.-L."/>
            <person name="Kazmierczak K.M."/>
            <person name="Andrzejewski T.M."/>
            <person name="Davidsen T.M."/>
            <person name="Wayne K.J."/>
            <person name="Tettelin H."/>
            <person name="Glass J.I."/>
            <person name="Rusch D."/>
            <person name="Podicherti R."/>
            <person name="Tsui H.-C.T."/>
            <person name="Winkler M.E."/>
        </authorList>
    </citation>
    <scope>NUCLEOTIDE SEQUENCE</scope>
</reference>
<dbReference type="InterPro" id="IPR014721">
    <property type="entry name" value="Ribsml_uS5_D2-typ_fold_subgr"/>
</dbReference>